<evidence type="ECO:0000256" key="1">
    <source>
        <dbReference type="ARBA" id="ARBA00004141"/>
    </source>
</evidence>
<accession>A0AAP4D6J5</accession>
<evidence type="ECO:0000313" key="6">
    <source>
        <dbReference type="EMBL" id="MDF1587349.1"/>
    </source>
</evidence>
<dbReference type="InterPro" id="IPR002781">
    <property type="entry name" value="TM_pro_TauE-like"/>
</dbReference>
<feature type="transmembrane region" description="Helical" evidence="5">
    <location>
        <begin position="50"/>
        <end position="68"/>
    </location>
</feature>
<comment type="caution">
    <text evidence="6">The sequence shown here is derived from an EMBL/GenBank/DDBJ whole genome shotgun (WGS) entry which is preliminary data.</text>
</comment>
<sequence length="264" mass="26138">MGFEAIGIETALTLLSGGLVGFTLGLIGGGGSILAVPLLIHVVGVQPAHMAIGTSALAVGLNACANLLPHARAGHVRWRSAGIFALAGVLGALGGAALGKLVDGQRLLLLFALLMLVVAGLMLRRRAVGTAAPELLDGPTVGRLGSFGLATGGLSGFFGIGGGFLVVPGLIAATSMPTLHAVGSSLVAVASFGMTTAASYAASGLVDGALALRFILAGVVGGWAGMRLATRLGGARDRLGRLFAAILVLVALYMLVTGWQALAG</sequence>
<name>A0AAP4D6J5_9PROT</name>
<proteinExistence type="inferred from homology"/>
<comment type="subcellular location">
    <subcellularLocation>
        <location evidence="5">Cell membrane</location>
        <topology evidence="5">Multi-pass membrane protein</topology>
    </subcellularLocation>
    <subcellularLocation>
        <location evidence="1">Membrane</location>
        <topology evidence="1">Multi-pass membrane protein</topology>
    </subcellularLocation>
</comment>
<evidence type="ECO:0000256" key="2">
    <source>
        <dbReference type="ARBA" id="ARBA00022692"/>
    </source>
</evidence>
<feature type="transmembrane region" description="Helical" evidence="5">
    <location>
        <begin position="20"/>
        <end position="43"/>
    </location>
</feature>
<dbReference type="PANTHER" id="PTHR43701:SF2">
    <property type="entry name" value="MEMBRANE TRANSPORTER PROTEIN YJNA-RELATED"/>
    <property type="match status" value="1"/>
</dbReference>
<dbReference type="PANTHER" id="PTHR43701">
    <property type="entry name" value="MEMBRANE TRANSPORTER PROTEIN MJ0441-RELATED"/>
    <property type="match status" value="1"/>
</dbReference>
<keyword evidence="2 5" id="KW-0812">Transmembrane</keyword>
<dbReference type="Pfam" id="PF01925">
    <property type="entry name" value="TauE"/>
    <property type="match status" value="1"/>
</dbReference>
<dbReference type="RefSeq" id="WP_327789767.1">
    <property type="nucleotide sequence ID" value="NZ_JARGEQ010000126.1"/>
</dbReference>
<keyword evidence="4 5" id="KW-0472">Membrane</keyword>
<protein>
    <recommendedName>
        <fullName evidence="5">Probable membrane transporter protein</fullName>
    </recommendedName>
</protein>
<feature type="transmembrane region" description="Helical" evidence="5">
    <location>
        <begin position="80"/>
        <end position="99"/>
    </location>
</feature>
<feature type="transmembrane region" description="Helical" evidence="5">
    <location>
        <begin position="208"/>
        <end position="230"/>
    </location>
</feature>
<gene>
    <name evidence="6" type="ORF">PZ740_13260</name>
</gene>
<dbReference type="GO" id="GO:0005886">
    <property type="term" value="C:plasma membrane"/>
    <property type="evidence" value="ECO:0007669"/>
    <property type="project" value="UniProtKB-SubCell"/>
</dbReference>
<organism evidence="6 7">
    <name type="scientific">Marinimicrococcus flavescens</name>
    <dbReference type="NCBI Taxonomy" id="3031815"/>
    <lineage>
        <taxon>Bacteria</taxon>
        <taxon>Pseudomonadati</taxon>
        <taxon>Pseudomonadota</taxon>
        <taxon>Alphaproteobacteria</taxon>
        <taxon>Geminicoccales</taxon>
        <taxon>Geminicoccaceae</taxon>
        <taxon>Marinimicrococcus</taxon>
    </lineage>
</organism>
<keyword evidence="3 5" id="KW-1133">Transmembrane helix</keyword>
<keyword evidence="5" id="KW-1003">Cell membrane</keyword>
<comment type="similarity">
    <text evidence="5">Belongs to the 4-toluene sulfonate uptake permease (TSUP) (TC 2.A.102) family.</text>
</comment>
<evidence type="ECO:0000256" key="4">
    <source>
        <dbReference type="ARBA" id="ARBA00023136"/>
    </source>
</evidence>
<dbReference type="EMBL" id="JARGEQ010000126">
    <property type="protein sequence ID" value="MDF1587349.1"/>
    <property type="molecule type" value="Genomic_DNA"/>
</dbReference>
<feature type="transmembrane region" description="Helical" evidence="5">
    <location>
        <begin position="106"/>
        <end position="124"/>
    </location>
</feature>
<evidence type="ECO:0000256" key="5">
    <source>
        <dbReference type="RuleBase" id="RU363041"/>
    </source>
</evidence>
<evidence type="ECO:0000313" key="7">
    <source>
        <dbReference type="Proteomes" id="UP001301140"/>
    </source>
</evidence>
<evidence type="ECO:0000256" key="3">
    <source>
        <dbReference type="ARBA" id="ARBA00022989"/>
    </source>
</evidence>
<dbReference type="AlphaFoldDB" id="A0AAP4D6J5"/>
<feature type="transmembrane region" description="Helical" evidence="5">
    <location>
        <begin position="242"/>
        <end position="262"/>
    </location>
</feature>
<feature type="transmembrane region" description="Helical" evidence="5">
    <location>
        <begin position="144"/>
        <end position="167"/>
    </location>
</feature>
<dbReference type="InterPro" id="IPR051598">
    <property type="entry name" value="TSUP/Inactive_protease-like"/>
</dbReference>
<keyword evidence="7" id="KW-1185">Reference proteome</keyword>
<feature type="transmembrane region" description="Helical" evidence="5">
    <location>
        <begin position="179"/>
        <end position="202"/>
    </location>
</feature>
<dbReference type="Proteomes" id="UP001301140">
    <property type="component" value="Unassembled WGS sequence"/>
</dbReference>
<reference evidence="6 7" key="1">
    <citation type="submission" date="2023-03" db="EMBL/GenBank/DDBJ databases">
        <title>YIM 152171 draft genome.</title>
        <authorList>
            <person name="Yang Z."/>
        </authorList>
    </citation>
    <scope>NUCLEOTIDE SEQUENCE [LARGE SCALE GENOMIC DNA]</scope>
    <source>
        <strain evidence="6 7">YIM 152171</strain>
    </source>
</reference>